<accession>A0A6G1CQD9</accession>
<proteinExistence type="predicted"/>
<feature type="region of interest" description="Disordered" evidence="1">
    <location>
        <begin position="1"/>
        <end position="48"/>
    </location>
</feature>
<dbReference type="Proteomes" id="UP000479710">
    <property type="component" value="Unassembled WGS sequence"/>
</dbReference>
<dbReference type="EMBL" id="SPHZ02000008">
    <property type="protein sequence ID" value="KAF0902688.1"/>
    <property type="molecule type" value="Genomic_DNA"/>
</dbReference>
<evidence type="ECO:0000313" key="3">
    <source>
        <dbReference type="Proteomes" id="UP000479710"/>
    </source>
</evidence>
<keyword evidence="3" id="KW-1185">Reference proteome</keyword>
<protein>
    <submittedName>
        <fullName evidence="2">Uncharacterized protein</fullName>
    </submittedName>
</protein>
<reference evidence="2 3" key="1">
    <citation type="submission" date="2019-11" db="EMBL/GenBank/DDBJ databases">
        <title>Whole genome sequence of Oryza granulata.</title>
        <authorList>
            <person name="Li W."/>
        </authorList>
    </citation>
    <scope>NUCLEOTIDE SEQUENCE [LARGE SCALE GENOMIC DNA]</scope>
    <source>
        <strain evidence="3">cv. Menghai</strain>
        <tissue evidence="2">Leaf</tissue>
    </source>
</reference>
<evidence type="ECO:0000256" key="1">
    <source>
        <dbReference type="SAM" id="MobiDB-lite"/>
    </source>
</evidence>
<gene>
    <name evidence="2" type="ORF">E2562_018313</name>
</gene>
<evidence type="ECO:0000313" key="2">
    <source>
        <dbReference type="EMBL" id="KAF0902688.1"/>
    </source>
</evidence>
<organism evidence="2 3">
    <name type="scientific">Oryza meyeriana var. granulata</name>
    <dbReference type="NCBI Taxonomy" id="110450"/>
    <lineage>
        <taxon>Eukaryota</taxon>
        <taxon>Viridiplantae</taxon>
        <taxon>Streptophyta</taxon>
        <taxon>Embryophyta</taxon>
        <taxon>Tracheophyta</taxon>
        <taxon>Spermatophyta</taxon>
        <taxon>Magnoliopsida</taxon>
        <taxon>Liliopsida</taxon>
        <taxon>Poales</taxon>
        <taxon>Poaceae</taxon>
        <taxon>BOP clade</taxon>
        <taxon>Oryzoideae</taxon>
        <taxon>Oryzeae</taxon>
        <taxon>Oryzinae</taxon>
        <taxon>Oryza</taxon>
        <taxon>Oryza meyeriana</taxon>
    </lineage>
</organism>
<dbReference type="AlphaFoldDB" id="A0A6G1CQD9"/>
<feature type="compositionally biased region" description="Low complexity" evidence="1">
    <location>
        <begin position="32"/>
        <end position="45"/>
    </location>
</feature>
<comment type="caution">
    <text evidence="2">The sequence shown here is derived from an EMBL/GenBank/DDBJ whole genome shotgun (WGS) entry which is preliminary data.</text>
</comment>
<sequence length="64" mass="5944">MALGRRGADTDGEAEAVAMLGGHQSDDGGVAGCSSSDGRSGSTSGQVGLGMAATVGCRMGGAAA</sequence>
<name>A0A6G1CQD9_9ORYZ</name>